<evidence type="ECO:0000259" key="1">
    <source>
        <dbReference type="Pfam" id="PF02492"/>
    </source>
</evidence>
<dbReference type="SUPFAM" id="SSF52540">
    <property type="entry name" value="P-loop containing nucleoside triphosphate hydrolases"/>
    <property type="match status" value="1"/>
</dbReference>
<evidence type="ECO:0000313" key="3">
    <source>
        <dbReference type="Proteomes" id="UP000603234"/>
    </source>
</evidence>
<name>A0ABR6WU72_9FIRM</name>
<dbReference type="InterPro" id="IPR003495">
    <property type="entry name" value="CobW/HypB/UreG_nucleotide-bd"/>
</dbReference>
<reference evidence="2 3" key="1">
    <citation type="journal article" date="2020" name="mSystems">
        <title>Defining Genomic and Predicted Metabolic Features of the Acetobacterium Genus.</title>
        <authorList>
            <person name="Ross D.E."/>
            <person name="Marshall C.W."/>
            <person name="Gulliver D."/>
            <person name="May H.D."/>
            <person name="Norman R.S."/>
        </authorList>
    </citation>
    <scope>NUCLEOTIDE SEQUENCE [LARGE SCALE GENOMIC DNA]</scope>
    <source>
        <strain evidence="2 3">DSM 8238</strain>
    </source>
</reference>
<dbReference type="InterPro" id="IPR051316">
    <property type="entry name" value="Zinc-reg_GTPase_activator"/>
</dbReference>
<dbReference type="PANTHER" id="PTHR13748">
    <property type="entry name" value="COBW-RELATED"/>
    <property type="match status" value="1"/>
</dbReference>
<dbReference type="InterPro" id="IPR027417">
    <property type="entry name" value="P-loop_NTPase"/>
</dbReference>
<protein>
    <submittedName>
        <fullName evidence="2">GTP-binding protein</fullName>
    </submittedName>
</protein>
<dbReference type="Proteomes" id="UP000603234">
    <property type="component" value="Unassembled WGS sequence"/>
</dbReference>
<sequence>MKLVLITGFLGAGKTTLLQNLLKEYAGTKMGVLMNEFGEVSIDGKLISTQDFDLIELTNGSIFCACLKENFIKGLAEFLNYDLETVFIESSGVADPSNMQTILETTTKIAQKSYDYRGSICIADGLYFLDQLDLIPALERQVFYANAVIVNKSDLQEPDVLKEIEAKITAINPAAEIFRTSFCEVPVRALVETMGGAKQIADKETGNTWESRLKTSVLRTTATLNMQQLRLFLDEIKSSAHRIKGFVQTDQGNFEISCVNNFAVMNSWNESVSETEIVIISSVGIRIISEFHRLWEKYFAGISCEIR</sequence>
<dbReference type="CDD" id="cd03112">
    <property type="entry name" value="CobW-like"/>
    <property type="match status" value="1"/>
</dbReference>
<feature type="domain" description="CobW/HypB/UreG nucleotide-binding" evidence="1">
    <location>
        <begin position="4"/>
        <end position="178"/>
    </location>
</feature>
<dbReference type="EMBL" id="WJBC01000008">
    <property type="protein sequence ID" value="MBC3804174.1"/>
    <property type="molecule type" value="Genomic_DNA"/>
</dbReference>
<dbReference type="Pfam" id="PF02492">
    <property type="entry name" value="cobW"/>
    <property type="match status" value="1"/>
</dbReference>
<dbReference type="PANTHER" id="PTHR13748:SF62">
    <property type="entry name" value="COBW DOMAIN-CONTAINING PROTEIN"/>
    <property type="match status" value="1"/>
</dbReference>
<evidence type="ECO:0000313" key="2">
    <source>
        <dbReference type="EMBL" id="MBC3804174.1"/>
    </source>
</evidence>
<accession>A0ABR6WU72</accession>
<organism evidence="2 3">
    <name type="scientific">Acetobacterium fimetarium</name>
    <dbReference type="NCBI Taxonomy" id="52691"/>
    <lineage>
        <taxon>Bacteria</taxon>
        <taxon>Bacillati</taxon>
        <taxon>Bacillota</taxon>
        <taxon>Clostridia</taxon>
        <taxon>Eubacteriales</taxon>
        <taxon>Eubacteriaceae</taxon>
        <taxon>Acetobacterium</taxon>
    </lineage>
</organism>
<dbReference type="Gene3D" id="3.40.50.300">
    <property type="entry name" value="P-loop containing nucleotide triphosphate hydrolases"/>
    <property type="match status" value="1"/>
</dbReference>
<gene>
    <name evidence="2" type="ORF">GH808_06960</name>
</gene>
<comment type="caution">
    <text evidence="2">The sequence shown here is derived from an EMBL/GenBank/DDBJ whole genome shotgun (WGS) entry which is preliminary data.</text>
</comment>
<proteinExistence type="predicted"/>
<keyword evidence="3" id="KW-1185">Reference proteome</keyword>